<dbReference type="PANTHER" id="PTHR14296">
    <property type="entry name" value="REMODELING AND SPACING FACTOR 1"/>
    <property type="match status" value="1"/>
</dbReference>
<evidence type="ECO:0000313" key="3">
    <source>
        <dbReference type="Proteomes" id="UP001213623"/>
    </source>
</evidence>
<feature type="region of interest" description="Disordered" evidence="1">
    <location>
        <begin position="388"/>
        <end position="450"/>
    </location>
</feature>
<dbReference type="PANTHER" id="PTHR14296:SF3">
    <property type="entry name" value="DIKAR, ISOFORM F"/>
    <property type="match status" value="1"/>
</dbReference>
<evidence type="ECO:0000256" key="1">
    <source>
        <dbReference type="SAM" id="MobiDB-lite"/>
    </source>
</evidence>
<dbReference type="AlphaFoldDB" id="A0AAF0EI84"/>
<dbReference type="InterPro" id="IPR028938">
    <property type="entry name" value="Rsf1-like"/>
</dbReference>
<feature type="compositionally biased region" description="Basic and acidic residues" evidence="1">
    <location>
        <begin position="344"/>
        <end position="366"/>
    </location>
</feature>
<dbReference type="EC" id="2.7.7.6" evidence="2"/>
<feature type="region of interest" description="Disordered" evidence="1">
    <location>
        <begin position="171"/>
        <end position="203"/>
    </location>
</feature>
<keyword evidence="2" id="KW-0548">Nucleotidyltransferase</keyword>
<sequence>MASQSRDDEALLALRRSWKFASVCQFLFTFDEVLQLDGFQTQMNYISWLFKVLLQFLTQSKTITQDNWAEAFRLQWSIRAMPAVQPLLGTEEKPVAWESLDILEKQLGCLFELCEWQLEKPERLRRLVESEEETISWVCAHTDEKRVNPAGWDREGNTYWLFDDNRMWIQRVPPNTRPKPPPKKRKTTKKAAPPPSRARPAGRRSLRLSGAHAEMPTQAQSDIQADDVFGSDSELSQPPEEPPAWIEFETICITKSDWLAFCERFATSKHPDERSLFNYISKEVLPKILEVIHSEEKKAAMEAALFNRKRSSRIAMRDSEREQREREEMELREQRARAQAALQAEKERLAREEAEAAARRTREDRMRERAERLLIRERMLAKREEAWRRSEERVQPAAQSPQAEHQHSASEHAIPSVPSPDSALPAMPPTDLASEPATTKLADPSPGLSAAGLGLAQPPLFAVQSESTATLPAQPITTYASSPPPGHDLRLCPYLTAEEPTWLLPAADAAATLASLACRRFYGYACSHDPRRLSTRLG</sequence>
<keyword evidence="2" id="KW-0804">Transcription</keyword>
<dbReference type="GO" id="GO:0031213">
    <property type="term" value="C:RSF complex"/>
    <property type="evidence" value="ECO:0007669"/>
    <property type="project" value="InterPro"/>
</dbReference>
<evidence type="ECO:0000313" key="2">
    <source>
        <dbReference type="EMBL" id="WFD25978.1"/>
    </source>
</evidence>
<feature type="compositionally biased region" description="Basic residues" evidence="1">
    <location>
        <begin position="180"/>
        <end position="189"/>
    </location>
</feature>
<feature type="region of interest" description="Disordered" evidence="1">
    <location>
        <begin position="316"/>
        <end position="366"/>
    </location>
</feature>
<gene>
    <name evidence="2" type="ORF">MNAN1_000951</name>
</gene>
<dbReference type="GO" id="GO:0003899">
    <property type="term" value="F:DNA-directed RNA polymerase activity"/>
    <property type="evidence" value="ECO:0007669"/>
    <property type="project" value="UniProtKB-EC"/>
</dbReference>
<keyword evidence="2" id="KW-0240">DNA-directed RNA polymerase</keyword>
<accession>A0AAF0EI84</accession>
<keyword evidence="3" id="KW-1185">Reference proteome</keyword>
<protein>
    <submittedName>
        <fullName evidence="2">DNA-directed RNA polymerase</fullName>
        <ecNumber evidence="2">2.7.7.6</ecNumber>
    </submittedName>
</protein>
<reference evidence="2" key="1">
    <citation type="submission" date="2023-03" db="EMBL/GenBank/DDBJ databases">
        <title>Mating type loci evolution in Malassezia.</title>
        <authorList>
            <person name="Coelho M.A."/>
        </authorList>
    </citation>
    <scope>NUCLEOTIDE SEQUENCE</scope>
    <source>
        <strain evidence="2">CBS 9557</strain>
    </source>
</reference>
<dbReference type="EMBL" id="CP119893">
    <property type="protein sequence ID" value="WFD25978.1"/>
    <property type="molecule type" value="Genomic_DNA"/>
</dbReference>
<organism evidence="2 3">
    <name type="scientific">Malassezia nana</name>
    <dbReference type="NCBI Taxonomy" id="180528"/>
    <lineage>
        <taxon>Eukaryota</taxon>
        <taxon>Fungi</taxon>
        <taxon>Dikarya</taxon>
        <taxon>Basidiomycota</taxon>
        <taxon>Ustilaginomycotina</taxon>
        <taxon>Malasseziomycetes</taxon>
        <taxon>Malasseziales</taxon>
        <taxon>Malasseziaceae</taxon>
        <taxon>Malassezia</taxon>
    </lineage>
</organism>
<feature type="compositionally biased region" description="Basic and acidic residues" evidence="1">
    <location>
        <begin position="316"/>
        <end position="336"/>
    </location>
</feature>
<proteinExistence type="predicted"/>
<name>A0AAF0EI84_9BASI</name>
<dbReference type="Proteomes" id="UP001213623">
    <property type="component" value="Chromosome 2"/>
</dbReference>
<dbReference type="GO" id="GO:0000428">
    <property type="term" value="C:DNA-directed RNA polymerase complex"/>
    <property type="evidence" value="ECO:0007669"/>
    <property type="project" value="UniProtKB-KW"/>
</dbReference>
<dbReference type="GO" id="GO:0006355">
    <property type="term" value="P:regulation of DNA-templated transcription"/>
    <property type="evidence" value="ECO:0007669"/>
    <property type="project" value="InterPro"/>
</dbReference>
<keyword evidence="2" id="KW-0808">Transferase</keyword>